<evidence type="ECO:0000256" key="1">
    <source>
        <dbReference type="SAM" id="MobiDB-lite"/>
    </source>
</evidence>
<dbReference type="Pfam" id="PF03448">
    <property type="entry name" value="MgtE_N"/>
    <property type="match status" value="1"/>
</dbReference>
<proteinExistence type="predicted"/>
<evidence type="ECO:0000256" key="2">
    <source>
        <dbReference type="SAM" id="Phobius"/>
    </source>
</evidence>
<keyword evidence="2" id="KW-1133">Transmembrane helix</keyword>
<dbReference type="OrthoDB" id="1724615at2"/>
<evidence type="ECO:0000313" key="5">
    <source>
        <dbReference type="Proteomes" id="UP000054099"/>
    </source>
</evidence>
<feature type="compositionally biased region" description="Polar residues" evidence="1">
    <location>
        <begin position="112"/>
        <end position="127"/>
    </location>
</feature>
<gene>
    <name evidence="4" type="ORF">AS030_05995</name>
</gene>
<name>A0A0V8JD51_9BACL</name>
<dbReference type="AlphaFoldDB" id="A0A0V8JD51"/>
<dbReference type="SUPFAM" id="SSF158791">
    <property type="entry name" value="MgtE N-terminal domain-like"/>
    <property type="match status" value="1"/>
</dbReference>
<keyword evidence="2" id="KW-0472">Membrane</keyword>
<dbReference type="EMBL" id="LNQN01000001">
    <property type="protein sequence ID" value="KSU85071.1"/>
    <property type="molecule type" value="Genomic_DNA"/>
</dbReference>
<dbReference type="Proteomes" id="UP000054099">
    <property type="component" value="Unassembled WGS sequence"/>
</dbReference>
<dbReference type="InterPro" id="IPR006668">
    <property type="entry name" value="Mg_transptr_MgtE_intracell_dom"/>
</dbReference>
<organism evidence="4 5">
    <name type="scientific">Fictibacillus enclensis</name>
    <dbReference type="NCBI Taxonomy" id="1017270"/>
    <lineage>
        <taxon>Bacteria</taxon>
        <taxon>Bacillati</taxon>
        <taxon>Bacillota</taxon>
        <taxon>Bacilli</taxon>
        <taxon>Bacillales</taxon>
        <taxon>Fictibacillaceae</taxon>
        <taxon>Fictibacillus</taxon>
    </lineage>
</organism>
<feature type="domain" description="Magnesium transporter MgtE intracellular" evidence="3">
    <location>
        <begin position="145"/>
        <end position="191"/>
    </location>
</feature>
<sequence>MEGKEKTKKFSWFLFVIVMPALFVVVIMGMILMFLGVDIAGKAKEIGSYLPGLSSLAQQDRNSASVNENTVQSEKTYWEKKVKERDQMIKLLQSDVDKKEKEVQSLKADLTAAQNQPEENTTGTDGSVTKDDGHEKQKKITAWYNAMSPKNAADILSKMDIKDAADIMKELDEEVTSSILAKMDPGKAADLTLKMQSN</sequence>
<evidence type="ECO:0000259" key="3">
    <source>
        <dbReference type="Pfam" id="PF03448"/>
    </source>
</evidence>
<comment type="caution">
    <text evidence="4">The sequence shown here is derived from an EMBL/GenBank/DDBJ whole genome shotgun (WGS) entry which is preliminary data.</text>
</comment>
<keyword evidence="2" id="KW-0812">Transmembrane</keyword>
<protein>
    <recommendedName>
        <fullName evidence="3">Magnesium transporter MgtE intracellular domain-containing protein</fullName>
    </recommendedName>
</protein>
<dbReference type="InterPro" id="IPR038076">
    <property type="entry name" value="MgtE_N_sf"/>
</dbReference>
<reference evidence="4 5" key="1">
    <citation type="journal article" date="2014" name="Antonie Van Leeuwenhoek">
        <title>Fictibacillus enclensis sp. nov., isolated from marine sediment.</title>
        <authorList>
            <person name="Dastager S.G."/>
            <person name="Mawlankar R."/>
            <person name="Srinivasan K."/>
            <person name="Tang S.K."/>
            <person name="Lee J.C."/>
            <person name="Ramana V.V."/>
            <person name="Shouche Y.S."/>
        </authorList>
    </citation>
    <scope>NUCLEOTIDE SEQUENCE [LARGE SCALE GENOMIC DNA]</scope>
    <source>
        <strain evidence="4 5">NIO-1003</strain>
    </source>
</reference>
<accession>A0A0V8JD51</accession>
<dbReference type="Gene3D" id="1.25.60.10">
    <property type="entry name" value="MgtE N-terminal domain-like"/>
    <property type="match status" value="1"/>
</dbReference>
<keyword evidence="5" id="KW-1185">Reference proteome</keyword>
<feature type="region of interest" description="Disordered" evidence="1">
    <location>
        <begin position="109"/>
        <end position="136"/>
    </location>
</feature>
<evidence type="ECO:0000313" key="4">
    <source>
        <dbReference type="EMBL" id="KSU85071.1"/>
    </source>
</evidence>
<dbReference type="RefSeq" id="WP_061969433.1">
    <property type="nucleotide sequence ID" value="NZ_FMAV01000001.1"/>
</dbReference>
<feature type="transmembrane region" description="Helical" evidence="2">
    <location>
        <begin position="12"/>
        <end position="35"/>
    </location>
</feature>